<evidence type="ECO:0000256" key="1">
    <source>
        <dbReference type="ARBA" id="ARBA00004786"/>
    </source>
</evidence>
<dbReference type="InterPro" id="IPR029510">
    <property type="entry name" value="Ald_DH_CS_GLU"/>
</dbReference>
<evidence type="ECO:0000256" key="6">
    <source>
        <dbReference type="ARBA" id="ARBA00023062"/>
    </source>
</evidence>
<dbReference type="InterPro" id="IPR016162">
    <property type="entry name" value="Ald_DH_N"/>
</dbReference>
<dbReference type="EMBL" id="JAAGWF010000017">
    <property type="protein sequence ID" value="NEK59248.1"/>
    <property type="molecule type" value="Genomic_DNA"/>
</dbReference>
<feature type="active site" evidence="9">
    <location>
        <position position="293"/>
    </location>
</feature>
<keyword evidence="13" id="KW-1185">Reference proteome</keyword>
<dbReference type="PANTHER" id="PTHR42862">
    <property type="entry name" value="DELTA-1-PYRROLINE-5-CARBOXYLATE DEHYDROGENASE 1, ISOFORM A-RELATED"/>
    <property type="match status" value="1"/>
</dbReference>
<accession>A0A7K3W3L9</accession>
<comment type="catalytic activity">
    <reaction evidence="8">
        <text>L-glutamate 5-semialdehyde + NAD(+) + H2O = L-glutamate + NADH + 2 H(+)</text>
        <dbReference type="Rhea" id="RHEA:30235"/>
        <dbReference type="ChEBI" id="CHEBI:15377"/>
        <dbReference type="ChEBI" id="CHEBI:15378"/>
        <dbReference type="ChEBI" id="CHEBI:29985"/>
        <dbReference type="ChEBI" id="CHEBI:57540"/>
        <dbReference type="ChEBI" id="CHEBI:57945"/>
        <dbReference type="ChEBI" id="CHEBI:58066"/>
        <dbReference type="EC" id="1.2.1.88"/>
    </reaction>
</comment>
<dbReference type="Gene3D" id="3.40.605.10">
    <property type="entry name" value="Aldehyde Dehydrogenase, Chain A, domain 1"/>
    <property type="match status" value="1"/>
</dbReference>
<dbReference type="InterPro" id="IPR015590">
    <property type="entry name" value="Aldehyde_DH_dom"/>
</dbReference>
<dbReference type="RefSeq" id="WP_163482625.1">
    <property type="nucleotide sequence ID" value="NZ_JAAGWF010000017.1"/>
</dbReference>
<dbReference type="SUPFAM" id="SSF53720">
    <property type="entry name" value="ALDH-like"/>
    <property type="match status" value="1"/>
</dbReference>
<sequence>MDGITRVPPPRNEPVLGYAPGSAERADLEKRLAELAADPLDLTLTVGGRQRMGGGKRFDVVQPHRHAAVLGTAAHATHSDAEEAVRCAREAAPGWRELSFDDRAAVFLKAAELLAGPWRQTLNAATMLGQSKTAQQAEIDSACELIDFWRYNVHFARQVMEEQPESSPGVWNRVDHRPLEGFVYAVTPFNFTAIAGNLPTAPALMGNTVVWKPAPTQQFAAHFVMRLLEAAGLPPGVVNMLPGDGVAVSEVALADRDLAGIHFTGSTAVFQHLWRTVGENISSYRGYPRIVGETGGKDFVVAHPSADVDVLRTALVRGAFEYQGQKCSAASRAYVPRSVWSRLRDDLVSTTESLPMGDVTDFSNFLGAVIDRRSFAKLSGVLDRVEDDPALSIVAGGTADDAEGFFVRPTVIEGTDPGHEVFSTEYFGPVLAVHVYDDADYDAVLTQLESVAPYALTGAVIAQDRAAIADAQRVLRFAAGNFYVNDKPTGAVVGQQPFGGGRASGTNDKAGAAQNLLRWTSTRVVKETFVPPTDHRYPYMG</sequence>
<dbReference type="CDD" id="cd07123">
    <property type="entry name" value="ALDH_F4-17_P5CDH"/>
    <property type="match status" value="1"/>
</dbReference>
<dbReference type="Proteomes" id="UP000470246">
    <property type="component" value="Unassembled WGS sequence"/>
</dbReference>
<keyword evidence="4 10" id="KW-0560">Oxidoreductase</keyword>
<evidence type="ECO:0000256" key="8">
    <source>
        <dbReference type="ARBA" id="ARBA00048142"/>
    </source>
</evidence>
<evidence type="ECO:0000256" key="9">
    <source>
        <dbReference type="PROSITE-ProRule" id="PRU10007"/>
    </source>
</evidence>
<dbReference type="FunFam" id="3.40.605.10:FF:000006">
    <property type="entry name" value="1-pyrroline-5-carboxylate dehydrogenase"/>
    <property type="match status" value="1"/>
</dbReference>
<evidence type="ECO:0000256" key="10">
    <source>
        <dbReference type="RuleBase" id="RU003345"/>
    </source>
</evidence>
<evidence type="ECO:0000256" key="2">
    <source>
        <dbReference type="ARBA" id="ARBA00009986"/>
    </source>
</evidence>
<comment type="pathway">
    <text evidence="1">Amino-acid degradation; L-proline degradation into L-glutamate; L-glutamate from L-proline: step 2/2.</text>
</comment>
<reference evidence="12 13" key="1">
    <citation type="submission" date="2020-02" db="EMBL/GenBank/DDBJ databases">
        <title>Geodermatophilus sabuli CPCC 205279 I12A-02694.</title>
        <authorList>
            <person name="Jiang Z."/>
        </authorList>
    </citation>
    <scope>NUCLEOTIDE SEQUENCE [LARGE SCALE GENOMIC DNA]</scope>
    <source>
        <strain evidence="12 13">I12A-02694</strain>
    </source>
</reference>
<comment type="similarity">
    <text evidence="2 10">Belongs to the aldehyde dehydrogenase family.</text>
</comment>
<feature type="domain" description="Aldehyde dehydrogenase" evidence="11">
    <location>
        <begin position="56"/>
        <end position="525"/>
    </location>
</feature>
<dbReference type="EC" id="1.2.1.88" evidence="3"/>
<dbReference type="FunFam" id="3.40.309.10:FF:000005">
    <property type="entry name" value="1-pyrroline-5-carboxylate dehydrogenase 1"/>
    <property type="match status" value="1"/>
</dbReference>
<dbReference type="InterPro" id="IPR016163">
    <property type="entry name" value="Ald_DH_C"/>
</dbReference>
<evidence type="ECO:0000256" key="7">
    <source>
        <dbReference type="ARBA" id="ARBA00032259"/>
    </source>
</evidence>
<dbReference type="GO" id="GO:0010133">
    <property type="term" value="P:L-proline catabolic process to L-glutamate"/>
    <property type="evidence" value="ECO:0007669"/>
    <property type="project" value="UniProtKB-UniPathway"/>
</dbReference>
<protein>
    <recommendedName>
        <fullName evidence="7">L-glutamate gamma-semialdehyde dehydrogenase</fullName>
        <ecNumber evidence="3">1.2.1.88</ecNumber>
    </recommendedName>
    <alternativeName>
        <fullName evidence="7">L-glutamate gamma-semialdehyde dehydrogenase</fullName>
    </alternativeName>
</protein>
<dbReference type="UniPathway" id="UPA00261">
    <property type="reaction ID" value="UER00374"/>
</dbReference>
<dbReference type="PROSITE" id="PS00687">
    <property type="entry name" value="ALDEHYDE_DEHYDR_GLU"/>
    <property type="match status" value="1"/>
</dbReference>
<dbReference type="InterPro" id="IPR016160">
    <property type="entry name" value="Ald_DH_CS_CYS"/>
</dbReference>
<dbReference type="PANTHER" id="PTHR42862:SF1">
    <property type="entry name" value="DELTA-1-PYRROLINE-5-CARBOXYLATE DEHYDROGENASE 2, ISOFORM A-RELATED"/>
    <property type="match status" value="1"/>
</dbReference>
<dbReference type="InterPro" id="IPR016161">
    <property type="entry name" value="Ald_DH/histidinol_DH"/>
</dbReference>
<dbReference type="Gene3D" id="3.40.309.10">
    <property type="entry name" value="Aldehyde Dehydrogenase, Chain A, domain 2"/>
    <property type="match status" value="1"/>
</dbReference>
<dbReference type="InterPro" id="IPR005931">
    <property type="entry name" value="P5CDH/ALDH4A1"/>
</dbReference>
<evidence type="ECO:0000313" key="13">
    <source>
        <dbReference type="Proteomes" id="UP000470246"/>
    </source>
</evidence>
<organism evidence="12 13">
    <name type="scientific">Geodermatophilus sabuli</name>
    <dbReference type="NCBI Taxonomy" id="1564158"/>
    <lineage>
        <taxon>Bacteria</taxon>
        <taxon>Bacillati</taxon>
        <taxon>Actinomycetota</taxon>
        <taxon>Actinomycetes</taxon>
        <taxon>Geodermatophilales</taxon>
        <taxon>Geodermatophilaceae</taxon>
        <taxon>Geodermatophilus</taxon>
    </lineage>
</organism>
<gene>
    <name evidence="12" type="primary">pruA</name>
    <name evidence="12" type="ORF">GCU56_15385</name>
</gene>
<comment type="caution">
    <text evidence="12">The sequence shown here is derived from an EMBL/GenBank/DDBJ whole genome shotgun (WGS) entry which is preliminary data.</text>
</comment>
<dbReference type="GO" id="GO:0003842">
    <property type="term" value="F:L-glutamate gamma-semialdehyde dehydrogenase activity"/>
    <property type="evidence" value="ECO:0007669"/>
    <property type="project" value="UniProtKB-EC"/>
</dbReference>
<dbReference type="NCBIfam" id="TIGR01236">
    <property type="entry name" value="D1pyr5carbox1"/>
    <property type="match status" value="1"/>
</dbReference>
<evidence type="ECO:0000313" key="12">
    <source>
        <dbReference type="EMBL" id="NEK59248.1"/>
    </source>
</evidence>
<dbReference type="InterPro" id="IPR050485">
    <property type="entry name" value="Proline_metab_enzyme"/>
</dbReference>
<keyword evidence="5" id="KW-0520">NAD</keyword>
<evidence type="ECO:0000259" key="11">
    <source>
        <dbReference type="Pfam" id="PF00171"/>
    </source>
</evidence>
<evidence type="ECO:0000256" key="5">
    <source>
        <dbReference type="ARBA" id="ARBA00023027"/>
    </source>
</evidence>
<dbReference type="GO" id="GO:0004657">
    <property type="term" value="F:proline dehydrogenase activity"/>
    <property type="evidence" value="ECO:0007669"/>
    <property type="project" value="UniProtKB-ARBA"/>
</dbReference>
<dbReference type="PROSITE" id="PS00070">
    <property type="entry name" value="ALDEHYDE_DEHYDR_CYS"/>
    <property type="match status" value="1"/>
</dbReference>
<dbReference type="Pfam" id="PF00171">
    <property type="entry name" value="Aldedh"/>
    <property type="match status" value="1"/>
</dbReference>
<dbReference type="AlphaFoldDB" id="A0A7K3W3L9"/>
<proteinExistence type="inferred from homology"/>
<evidence type="ECO:0000256" key="4">
    <source>
        <dbReference type="ARBA" id="ARBA00023002"/>
    </source>
</evidence>
<dbReference type="GO" id="GO:0009898">
    <property type="term" value="C:cytoplasmic side of plasma membrane"/>
    <property type="evidence" value="ECO:0007669"/>
    <property type="project" value="TreeGrafter"/>
</dbReference>
<evidence type="ECO:0000256" key="3">
    <source>
        <dbReference type="ARBA" id="ARBA00012884"/>
    </source>
</evidence>
<name>A0A7K3W3L9_9ACTN</name>
<keyword evidence="6" id="KW-0642">Proline metabolism</keyword>